<protein>
    <submittedName>
        <fullName evidence="1">Endonuclease-reverse transcriptase</fullName>
    </submittedName>
</protein>
<organism evidence="1 2">
    <name type="scientific">Lasius niger</name>
    <name type="common">Black garden ant</name>
    <dbReference type="NCBI Taxonomy" id="67767"/>
    <lineage>
        <taxon>Eukaryota</taxon>
        <taxon>Metazoa</taxon>
        <taxon>Ecdysozoa</taxon>
        <taxon>Arthropoda</taxon>
        <taxon>Hexapoda</taxon>
        <taxon>Insecta</taxon>
        <taxon>Pterygota</taxon>
        <taxon>Neoptera</taxon>
        <taxon>Endopterygota</taxon>
        <taxon>Hymenoptera</taxon>
        <taxon>Apocrita</taxon>
        <taxon>Aculeata</taxon>
        <taxon>Formicoidea</taxon>
        <taxon>Formicidae</taxon>
        <taxon>Formicinae</taxon>
        <taxon>Lasius</taxon>
        <taxon>Lasius</taxon>
    </lineage>
</organism>
<dbReference type="AlphaFoldDB" id="A0A0J7JTS3"/>
<reference evidence="1 2" key="1">
    <citation type="submission" date="2015-04" db="EMBL/GenBank/DDBJ databases">
        <title>Lasius niger genome sequencing.</title>
        <authorList>
            <person name="Konorov E.A."/>
            <person name="Nikitin M.A."/>
            <person name="Kirill M.V."/>
            <person name="Chang P."/>
        </authorList>
    </citation>
    <scope>NUCLEOTIDE SEQUENCE [LARGE SCALE GENOMIC DNA]</scope>
    <source>
        <tissue evidence="1">Whole</tissue>
    </source>
</reference>
<accession>A0A0J7JTS3</accession>
<dbReference type="STRING" id="67767.A0A0J7JTS3"/>
<keyword evidence="1" id="KW-0255">Endonuclease</keyword>
<evidence type="ECO:0000313" key="2">
    <source>
        <dbReference type="Proteomes" id="UP000036403"/>
    </source>
</evidence>
<gene>
    <name evidence="1" type="ORF">RF55_26377</name>
</gene>
<dbReference type="GO" id="GO:0003964">
    <property type="term" value="F:RNA-directed DNA polymerase activity"/>
    <property type="evidence" value="ECO:0007669"/>
    <property type="project" value="UniProtKB-KW"/>
</dbReference>
<evidence type="ECO:0000313" key="1">
    <source>
        <dbReference type="EMBL" id="KMQ81419.1"/>
    </source>
</evidence>
<keyword evidence="1" id="KW-0540">Nuclease</keyword>
<keyword evidence="1" id="KW-0548">Nucleotidyltransferase</keyword>
<dbReference type="PaxDb" id="67767-A0A0J7JTS3"/>
<dbReference type="OrthoDB" id="6783619at2759"/>
<dbReference type="GO" id="GO:0004519">
    <property type="term" value="F:endonuclease activity"/>
    <property type="evidence" value="ECO:0007669"/>
    <property type="project" value="UniProtKB-KW"/>
</dbReference>
<keyword evidence="1" id="KW-0695">RNA-directed DNA polymerase</keyword>
<dbReference type="EMBL" id="LBMM01035639">
    <property type="protein sequence ID" value="KMQ81419.1"/>
    <property type="molecule type" value="Genomic_DNA"/>
</dbReference>
<feature type="non-terminal residue" evidence="1">
    <location>
        <position position="143"/>
    </location>
</feature>
<keyword evidence="1" id="KW-0378">Hydrolase</keyword>
<keyword evidence="2" id="KW-1185">Reference proteome</keyword>
<dbReference type="Proteomes" id="UP000036403">
    <property type="component" value="Unassembled WGS sequence"/>
</dbReference>
<sequence>MQTNLPVEEYWKQCSNALTSSAAEVLGPLQRRPKKPWFDDECGKAIREKNLARQKWLSARKTRSADVYYNTFKDARKRAVYLCRLRKRHFEDSEMRKVELLSGRNDTRKFYQQVKRQKEGYTPPATFCNDANGNLSVNDNDVL</sequence>
<comment type="caution">
    <text evidence="1">The sequence shown here is derived from an EMBL/GenBank/DDBJ whole genome shotgun (WGS) entry which is preliminary data.</text>
</comment>
<proteinExistence type="predicted"/>
<keyword evidence="1" id="KW-0808">Transferase</keyword>
<name>A0A0J7JTS3_LASNI</name>